<feature type="transmembrane region" description="Helical" evidence="1">
    <location>
        <begin position="202"/>
        <end position="224"/>
    </location>
</feature>
<name>A0A8J6XM57_9CYAN</name>
<gene>
    <name evidence="2" type="ORF">ICL16_36540</name>
</gene>
<comment type="caution">
    <text evidence="2">The sequence shown here is derived from an EMBL/GenBank/DDBJ whole genome shotgun (WGS) entry which is preliminary data.</text>
</comment>
<sequence>MINIKTLSTQRFLIPTKRQITTPQLLKAGLYVTWGASLLLALATLTGVQKQRHAIQTVGKDSAPSILLAQRLKDSLLGMDANAVNELLVKPGQNPRAIEDYEERRRAFSDRIIAAAQNITYGDAERKPIETMQLGLGEYIAKIQRARDFNERGDTQGVVSAYREAAEIMDKKLLPAADALELVNWKQLEIIYNEQRFATAQALFFVITSSLLLLSILFVIQLFLNYRMRRILNPMLLAGTVILLVFLGYTTKALLSSSHNLKVAKEDAFASLYMLREARALAYGINADESRYLIDKEFAAKHEQAFFDKAAKIAKLSNGQTFETVVATFKQTNQVNGFSGLMANVLNNISFPGEKEVALATLSNFGTYLTINQQIRQLEQSGKHTEAIALSTGYNKGESNWAFDQFKKEHTKAQDINKEAFEKAVAQGFKDVEGFEIVAPVVAVAISLLTLFGLLPRIKEYDV</sequence>
<keyword evidence="1" id="KW-0812">Transmembrane</keyword>
<dbReference type="Proteomes" id="UP000629098">
    <property type="component" value="Unassembled WGS sequence"/>
</dbReference>
<organism evidence="2 3">
    <name type="scientific">Iningainema tapete BLCC-T55</name>
    <dbReference type="NCBI Taxonomy" id="2748662"/>
    <lineage>
        <taxon>Bacteria</taxon>
        <taxon>Bacillati</taxon>
        <taxon>Cyanobacteriota</taxon>
        <taxon>Cyanophyceae</taxon>
        <taxon>Nostocales</taxon>
        <taxon>Scytonemataceae</taxon>
        <taxon>Iningainema tapete</taxon>
    </lineage>
</organism>
<dbReference type="AlphaFoldDB" id="A0A8J6XM57"/>
<evidence type="ECO:0008006" key="4">
    <source>
        <dbReference type="Google" id="ProtNLM"/>
    </source>
</evidence>
<feature type="transmembrane region" description="Helical" evidence="1">
    <location>
        <begin position="28"/>
        <end position="48"/>
    </location>
</feature>
<reference evidence="2" key="1">
    <citation type="submission" date="2020-09" db="EMBL/GenBank/DDBJ databases">
        <title>Iningainema tapete sp. nov. (Scytonemataceae, Cyanobacteria) from greenhouses in central Florida (USA) produces two types of nodularin with biosynthetic potential for microcystin-LR and anabaenopeptins.</title>
        <authorList>
            <person name="Berthold D.E."/>
            <person name="Lefler F.W."/>
            <person name="Huang I.-S."/>
            <person name="Abdulla H."/>
            <person name="Zimba P.V."/>
            <person name="Laughinghouse H.D. IV."/>
        </authorList>
    </citation>
    <scope>NUCLEOTIDE SEQUENCE</scope>
    <source>
        <strain evidence="2">BLCCT55</strain>
    </source>
</reference>
<proteinExistence type="predicted"/>
<keyword evidence="1" id="KW-1133">Transmembrane helix</keyword>
<evidence type="ECO:0000313" key="3">
    <source>
        <dbReference type="Proteomes" id="UP000629098"/>
    </source>
</evidence>
<keyword evidence="3" id="KW-1185">Reference proteome</keyword>
<feature type="transmembrane region" description="Helical" evidence="1">
    <location>
        <begin position="437"/>
        <end position="455"/>
    </location>
</feature>
<evidence type="ECO:0000313" key="2">
    <source>
        <dbReference type="EMBL" id="MBD2777413.1"/>
    </source>
</evidence>
<dbReference type="EMBL" id="JACXAE010000110">
    <property type="protein sequence ID" value="MBD2777413.1"/>
    <property type="molecule type" value="Genomic_DNA"/>
</dbReference>
<dbReference type="RefSeq" id="WP_190836481.1">
    <property type="nucleotide sequence ID" value="NZ_CAWPPI010000110.1"/>
</dbReference>
<feature type="transmembrane region" description="Helical" evidence="1">
    <location>
        <begin position="236"/>
        <end position="255"/>
    </location>
</feature>
<protein>
    <recommendedName>
        <fullName evidence="4">Secreted protein</fullName>
    </recommendedName>
</protein>
<accession>A0A8J6XM57</accession>
<evidence type="ECO:0000256" key="1">
    <source>
        <dbReference type="SAM" id="Phobius"/>
    </source>
</evidence>
<keyword evidence="1" id="KW-0472">Membrane</keyword>